<dbReference type="Proteomes" id="UP000238479">
    <property type="component" value="Chromosome 2"/>
</dbReference>
<evidence type="ECO:0000313" key="2">
    <source>
        <dbReference type="Proteomes" id="UP000238479"/>
    </source>
</evidence>
<keyword evidence="2" id="KW-1185">Reference proteome</keyword>
<protein>
    <submittedName>
        <fullName evidence="1">Uncharacterized protein</fullName>
    </submittedName>
</protein>
<proteinExistence type="predicted"/>
<dbReference type="Gramene" id="PRQ47876">
    <property type="protein sequence ID" value="PRQ47876"/>
    <property type="gene ID" value="RchiOBHm_Chr2g0104491"/>
</dbReference>
<accession>A0A2P6RN71</accession>
<comment type="caution">
    <text evidence="1">The sequence shown here is derived from an EMBL/GenBank/DDBJ whole genome shotgun (WGS) entry which is preliminary data.</text>
</comment>
<sequence>MMLGGPVVGEARLGSDHINPIWVHSLRFDLGMGLFDRVGAVLWRGREDRMMMAAERQIWQRSAVGGLTVVAMVGLGQVWSAGWISLISLVEAWAWAGPGLVF</sequence>
<dbReference type="AlphaFoldDB" id="A0A2P6RN71"/>
<organism evidence="1 2">
    <name type="scientific">Rosa chinensis</name>
    <name type="common">China rose</name>
    <dbReference type="NCBI Taxonomy" id="74649"/>
    <lineage>
        <taxon>Eukaryota</taxon>
        <taxon>Viridiplantae</taxon>
        <taxon>Streptophyta</taxon>
        <taxon>Embryophyta</taxon>
        <taxon>Tracheophyta</taxon>
        <taxon>Spermatophyta</taxon>
        <taxon>Magnoliopsida</taxon>
        <taxon>eudicotyledons</taxon>
        <taxon>Gunneridae</taxon>
        <taxon>Pentapetalae</taxon>
        <taxon>rosids</taxon>
        <taxon>fabids</taxon>
        <taxon>Rosales</taxon>
        <taxon>Rosaceae</taxon>
        <taxon>Rosoideae</taxon>
        <taxon>Rosoideae incertae sedis</taxon>
        <taxon>Rosa</taxon>
    </lineage>
</organism>
<gene>
    <name evidence="1" type="ORF">RchiOBHm_Chr2g0104491</name>
</gene>
<dbReference type="EMBL" id="PDCK01000040">
    <property type="protein sequence ID" value="PRQ47876.1"/>
    <property type="molecule type" value="Genomic_DNA"/>
</dbReference>
<evidence type="ECO:0000313" key="1">
    <source>
        <dbReference type="EMBL" id="PRQ47876.1"/>
    </source>
</evidence>
<name>A0A2P6RN71_ROSCH</name>
<reference evidence="1 2" key="1">
    <citation type="journal article" date="2018" name="Nat. Genet.">
        <title>The Rosa genome provides new insights in the design of modern roses.</title>
        <authorList>
            <person name="Bendahmane M."/>
        </authorList>
    </citation>
    <scope>NUCLEOTIDE SEQUENCE [LARGE SCALE GENOMIC DNA]</scope>
    <source>
        <strain evidence="2">cv. Old Blush</strain>
    </source>
</reference>